<name>A0ABS5PCA1_9FLAO</name>
<accession>A0ABS5PCA1</accession>
<evidence type="ECO:0000313" key="2">
    <source>
        <dbReference type="EMBL" id="MBS7231533.1"/>
    </source>
</evidence>
<comment type="caution">
    <text evidence="2">The sequence shown here is derived from an EMBL/GenBank/DDBJ whole genome shotgun (WGS) entry which is preliminary data.</text>
</comment>
<dbReference type="Pfam" id="PF13557">
    <property type="entry name" value="Phenol_MetA_deg"/>
    <property type="match status" value="1"/>
</dbReference>
<dbReference type="EMBL" id="JAGYVZ010000009">
    <property type="protein sequence ID" value="MBS7231533.1"/>
    <property type="molecule type" value="Genomic_DNA"/>
</dbReference>
<feature type="signal peptide" evidence="1">
    <location>
        <begin position="1"/>
        <end position="26"/>
    </location>
</feature>
<evidence type="ECO:0000256" key="1">
    <source>
        <dbReference type="SAM" id="SignalP"/>
    </source>
</evidence>
<feature type="chain" id="PRO_5046976763" evidence="1">
    <location>
        <begin position="27"/>
        <end position="253"/>
    </location>
</feature>
<organism evidence="2 3">
    <name type="scientific">Flavobacterium psychroterrae</name>
    <dbReference type="NCBI Taxonomy" id="2133767"/>
    <lineage>
        <taxon>Bacteria</taxon>
        <taxon>Pseudomonadati</taxon>
        <taxon>Bacteroidota</taxon>
        <taxon>Flavobacteriia</taxon>
        <taxon>Flavobacteriales</taxon>
        <taxon>Flavobacteriaceae</taxon>
        <taxon>Flavobacterium</taxon>
    </lineage>
</organism>
<reference evidence="2 3" key="1">
    <citation type="journal article" date="2018" name="Int. J. Syst. Evol. Microbiol.">
        <title>Flavobacterium chryseum sp. nov. and Flavobacterium psychroterrae sp. nov., novel environmental bacteria isolated from Antarctica.</title>
        <authorList>
            <person name="Kralova S."/>
            <person name="Svec P."/>
            <person name="Busse H.J."/>
            <person name="Stankova E."/>
            <person name="Vaczi P."/>
            <person name="Sedlacek I."/>
        </authorList>
    </citation>
    <scope>NUCLEOTIDE SEQUENCE [LARGE SCALE GENOMIC DNA]</scope>
    <source>
        <strain evidence="2 3">CCM 8827</strain>
    </source>
</reference>
<dbReference type="RefSeq" id="WP_213299207.1">
    <property type="nucleotide sequence ID" value="NZ_JAGYVZ010000009.1"/>
</dbReference>
<dbReference type="InterPro" id="IPR025737">
    <property type="entry name" value="FApF"/>
</dbReference>
<keyword evidence="3" id="KW-1185">Reference proteome</keyword>
<gene>
    <name evidence="2" type="ORF">KHA90_10915</name>
</gene>
<keyword evidence="1" id="KW-0732">Signal</keyword>
<protein>
    <submittedName>
        <fullName evidence="2">Transporter</fullName>
    </submittedName>
</protein>
<dbReference type="Proteomes" id="UP000722625">
    <property type="component" value="Unassembled WGS sequence"/>
</dbReference>
<proteinExistence type="predicted"/>
<sequence>MKLKIMNIINKCLAVIIMGISYMGSAQQIQTDRPNETENPGTITPHRLQVETGFSFEKEDDQKTFNIPEIVFRYGVFKNAEIRVETALKVLNQENTDNQFGIEPVKIGAKYHILDHKGVAIPDLALLARVSIPWMADNAYKEEKYSPEIRLLAQNTLSKTWHLGYNLGIEWLPENLHPEYIYTLSADHSLSKKCKVFVEAYGFTEAHHHADNSADAGVLFVITQNLQLDFMAGTGIMHSPSKKFAEIGVSLRI</sequence>
<evidence type="ECO:0000313" key="3">
    <source>
        <dbReference type="Proteomes" id="UP000722625"/>
    </source>
</evidence>